<accession>A0A518C545</accession>
<evidence type="ECO:0000256" key="1">
    <source>
        <dbReference type="SAM" id="MobiDB-lite"/>
    </source>
</evidence>
<dbReference type="AlphaFoldDB" id="A0A518C545"/>
<evidence type="ECO:0000313" key="3">
    <source>
        <dbReference type="Proteomes" id="UP000318626"/>
    </source>
</evidence>
<protein>
    <submittedName>
        <fullName evidence="2">Uncharacterized protein</fullName>
    </submittedName>
</protein>
<proteinExistence type="predicted"/>
<dbReference type="EMBL" id="CP036289">
    <property type="protein sequence ID" value="QDU74314.1"/>
    <property type="molecule type" value="Genomic_DNA"/>
</dbReference>
<evidence type="ECO:0000313" key="2">
    <source>
        <dbReference type="EMBL" id="QDU74314.1"/>
    </source>
</evidence>
<sequence>MASGFHKQRRIVTRRPGGLKRASSFPQAMKKKRPLLAASFQLEVFSFQEEDEKDRSKMKNATGLSPGGISLYGNGSLTVDLRPKGADQSTPIDFQLIFDFMDAVQPADGFLGHLLVEVAAHATL</sequence>
<organism evidence="2 3">
    <name type="scientific">Bremerella volcania</name>
    <dbReference type="NCBI Taxonomy" id="2527984"/>
    <lineage>
        <taxon>Bacteria</taxon>
        <taxon>Pseudomonadati</taxon>
        <taxon>Planctomycetota</taxon>
        <taxon>Planctomycetia</taxon>
        <taxon>Pirellulales</taxon>
        <taxon>Pirellulaceae</taxon>
        <taxon>Bremerella</taxon>
    </lineage>
</organism>
<dbReference type="Proteomes" id="UP000318626">
    <property type="component" value="Chromosome"/>
</dbReference>
<dbReference type="KEGG" id="bvo:Pan97_13210"/>
<keyword evidence="3" id="KW-1185">Reference proteome</keyword>
<feature type="compositionally biased region" description="Basic residues" evidence="1">
    <location>
        <begin position="1"/>
        <end position="13"/>
    </location>
</feature>
<feature type="region of interest" description="Disordered" evidence="1">
    <location>
        <begin position="1"/>
        <end position="26"/>
    </location>
</feature>
<name>A0A518C545_9BACT</name>
<reference evidence="3" key="1">
    <citation type="submission" date="2019-02" db="EMBL/GenBank/DDBJ databases">
        <title>Deep-cultivation of Planctomycetes and their phenomic and genomic characterization uncovers novel biology.</title>
        <authorList>
            <person name="Wiegand S."/>
            <person name="Jogler M."/>
            <person name="Boedeker C."/>
            <person name="Pinto D."/>
            <person name="Vollmers J."/>
            <person name="Rivas-Marin E."/>
            <person name="Kohn T."/>
            <person name="Peeters S.H."/>
            <person name="Heuer A."/>
            <person name="Rast P."/>
            <person name="Oberbeckmann S."/>
            <person name="Bunk B."/>
            <person name="Jeske O."/>
            <person name="Meyerdierks A."/>
            <person name="Storesund J.E."/>
            <person name="Kallscheuer N."/>
            <person name="Luecker S."/>
            <person name="Lage O.M."/>
            <person name="Pohl T."/>
            <person name="Merkel B.J."/>
            <person name="Hornburger P."/>
            <person name="Mueller R.-W."/>
            <person name="Bruemmer F."/>
            <person name="Labrenz M."/>
            <person name="Spormann A.M."/>
            <person name="Op den Camp H."/>
            <person name="Overmann J."/>
            <person name="Amann R."/>
            <person name="Jetten M.S.M."/>
            <person name="Mascher T."/>
            <person name="Medema M.H."/>
            <person name="Devos D.P."/>
            <person name="Kaster A.-K."/>
            <person name="Ovreas L."/>
            <person name="Rohde M."/>
            <person name="Galperin M.Y."/>
            <person name="Jogler C."/>
        </authorList>
    </citation>
    <scope>NUCLEOTIDE SEQUENCE [LARGE SCALE GENOMIC DNA]</scope>
    <source>
        <strain evidence="3">Pan97</strain>
    </source>
</reference>
<gene>
    <name evidence="2" type="ORF">Pan97_13210</name>
</gene>